<dbReference type="SUPFAM" id="SSF81383">
    <property type="entry name" value="F-box domain"/>
    <property type="match status" value="1"/>
</dbReference>
<dbReference type="AlphaFoldDB" id="A0AAV5IRQ3"/>
<evidence type="ECO:0000313" key="2">
    <source>
        <dbReference type="EMBL" id="GKV01848.1"/>
    </source>
</evidence>
<dbReference type="InterPro" id="IPR036047">
    <property type="entry name" value="F-box-like_dom_sf"/>
</dbReference>
<accession>A0AAV5IRQ3</accession>
<keyword evidence="3" id="KW-1185">Reference proteome</keyword>
<protein>
    <recommendedName>
        <fullName evidence="1">F-box domain-containing protein</fullName>
    </recommendedName>
</protein>
<dbReference type="InterPro" id="IPR015915">
    <property type="entry name" value="Kelch-typ_b-propeller"/>
</dbReference>
<evidence type="ECO:0000259" key="1">
    <source>
        <dbReference type="Pfam" id="PF12937"/>
    </source>
</evidence>
<dbReference type="Gene3D" id="1.20.1280.50">
    <property type="match status" value="1"/>
</dbReference>
<dbReference type="PANTHER" id="PTHR47850:SF1">
    <property type="entry name" value="F-BOX_KELCH-REPEAT PROTEIN OR23"/>
    <property type="match status" value="1"/>
</dbReference>
<dbReference type="Pfam" id="PF12937">
    <property type="entry name" value="F-box-like"/>
    <property type="match status" value="1"/>
</dbReference>
<evidence type="ECO:0000313" key="3">
    <source>
        <dbReference type="Proteomes" id="UP001054252"/>
    </source>
</evidence>
<dbReference type="SUPFAM" id="SSF117281">
    <property type="entry name" value="Kelch motif"/>
    <property type="match status" value="1"/>
</dbReference>
<feature type="domain" description="F-box" evidence="1">
    <location>
        <begin position="22"/>
        <end position="57"/>
    </location>
</feature>
<organism evidence="2 3">
    <name type="scientific">Rubroshorea leprosula</name>
    <dbReference type="NCBI Taxonomy" id="152421"/>
    <lineage>
        <taxon>Eukaryota</taxon>
        <taxon>Viridiplantae</taxon>
        <taxon>Streptophyta</taxon>
        <taxon>Embryophyta</taxon>
        <taxon>Tracheophyta</taxon>
        <taxon>Spermatophyta</taxon>
        <taxon>Magnoliopsida</taxon>
        <taxon>eudicotyledons</taxon>
        <taxon>Gunneridae</taxon>
        <taxon>Pentapetalae</taxon>
        <taxon>rosids</taxon>
        <taxon>malvids</taxon>
        <taxon>Malvales</taxon>
        <taxon>Dipterocarpaceae</taxon>
        <taxon>Rubroshorea</taxon>
    </lineage>
</organism>
<dbReference type="EMBL" id="BPVZ01000017">
    <property type="protein sequence ID" value="GKV01848.1"/>
    <property type="molecule type" value="Genomic_DNA"/>
</dbReference>
<dbReference type="InterPro" id="IPR001810">
    <property type="entry name" value="F-box_dom"/>
</dbReference>
<gene>
    <name evidence="2" type="ORF">SLEP1_g14364</name>
</gene>
<name>A0AAV5IRQ3_9ROSI</name>
<dbReference type="Gene3D" id="2.120.10.80">
    <property type="entry name" value="Kelch-type beta propeller"/>
    <property type="match status" value="1"/>
</dbReference>
<proteinExistence type="predicted"/>
<dbReference type="Pfam" id="PF01344">
    <property type="entry name" value="Kelch_1"/>
    <property type="match status" value="2"/>
</dbReference>
<dbReference type="SMART" id="SM00612">
    <property type="entry name" value="Kelch"/>
    <property type="match status" value="4"/>
</dbReference>
<dbReference type="Proteomes" id="UP001054252">
    <property type="component" value="Unassembled WGS sequence"/>
</dbReference>
<sequence length="414" mass="46958">MPLQQSSSLLLAEIDETLTLIPGLPDDIGVHILSLLPYSHHCRLKPTCKSWNLFLSSKTLLSLRRVQRRLSHLLCIFPADPHICSPFLFDPENLAWRSLPPMPCNPYEYGLCNFTSLSVGPHLYVLGGSLFDTRSFPLDRPSPTSSAFRYNFLTCQWDRLAPMLSPRGSFACAALPGTDKIVVAGGGSRHTMFRAAGSRICSVEKYDVERNEWVAMNELPRFRAGCVGFTAKGVTEEEFWVMGGYGESRTVSGVFPMDEYCRDAVVMDLKEDGRGNWREIGDMWEEGERPRLGKIVVMEDEEGGRPSVFMLDDKDILRYDMATNRWRKESSVPRKAPCRSSFGFVVLNEELHVMTLLSGVDSTETQRSRQQKRIGSLFSQIYHPRKKTWRCLNTRLPLLEPLDLSTTTMCTIRL</sequence>
<comment type="caution">
    <text evidence="2">The sequence shown here is derived from an EMBL/GenBank/DDBJ whole genome shotgun (WGS) entry which is preliminary data.</text>
</comment>
<reference evidence="2 3" key="1">
    <citation type="journal article" date="2021" name="Commun. Biol.">
        <title>The genome of Shorea leprosula (Dipterocarpaceae) highlights the ecological relevance of drought in aseasonal tropical rainforests.</title>
        <authorList>
            <person name="Ng K.K.S."/>
            <person name="Kobayashi M.J."/>
            <person name="Fawcett J.A."/>
            <person name="Hatakeyama M."/>
            <person name="Paape T."/>
            <person name="Ng C.H."/>
            <person name="Ang C.C."/>
            <person name="Tnah L.H."/>
            <person name="Lee C.T."/>
            <person name="Nishiyama T."/>
            <person name="Sese J."/>
            <person name="O'Brien M.J."/>
            <person name="Copetti D."/>
            <person name="Mohd Noor M.I."/>
            <person name="Ong R.C."/>
            <person name="Putra M."/>
            <person name="Sireger I.Z."/>
            <person name="Indrioko S."/>
            <person name="Kosugi Y."/>
            <person name="Izuno A."/>
            <person name="Isagi Y."/>
            <person name="Lee S.L."/>
            <person name="Shimizu K.K."/>
        </authorList>
    </citation>
    <scope>NUCLEOTIDE SEQUENCE [LARGE SCALE GENOMIC DNA]</scope>
    <source>
        <strain evidence="2">214</strain>
    </source>
</reference>
<dbReference type="PANTHER" id="PTHR47850">
    <property type="entry name" value="F-BOX/KELCH-REPEAT PROTEIN OR23"/>
    <property type="match status" value="1"/>
</dbReference>
<dbReference type="InterPro" id="IPR006652">
    <property type="entry name" value="Kelch_1"/>
</dbReference>